<protein>
    <submittedName>
        <fullName evidence="2">Putative Zn-dependent protease</fullName>
    </submittedName>
</protein>
<evidence type="ECO:0000313" key="3">
    <source>
        <dbReference type="Proteomes" id="UP000005730"/>
    </source>
</evidence>
<dbReference type="Proteomes" id="UP000005730">
    <property type="component" value="Chromosome"/>
</dbReference>
<dbReference type="HOGENOM" id="CLU_084406_0_0_0"/>
<dbReference type="STRING" id="926567.TheveDRAFT_0157"/>
<keyword evidence="1" id="KW-0812">Transmembrane</keyword>
<proteinExistence type="predicted"/>
<organism evidence="2 3">
    <name type="scientific">Thermanaerovibrio velox DSM 12556</name>
    <dbReference type="NCBI Taxonomy" id="926567"/>
    <lineage>
        <taxon>Bacteria</taxon>
        <taxon>Thermotogati</taxon>
        <taxon>Synergistota</taxon>
        <taxon>Synergistia</taxon>
        <taxon>Synergistales</taxon>
        <taxon>Synergistaceae</taxon>
        <taxon>Thermanaerovibrio</taxon>
    </lineage>
</organism>
<dbReference type="eggNOG" id="COG2738">
    <property type="taxonomic scope" value="Bacteria"/>
</dbReference>
<dbReference type="AlphaFoldDB" id="H0UND7"/>
<dbReference type="GO" id="GO:0006508">
    <property type="term" value="P:proteolysis"/>
    <property type="evidence" value="ECO:0007669"/>
    <property type="project" value="UniProtKB-KW"/>
</dbReference>
<keyword evidence="1" id="KW-1133">Transmembrane helix</keyword>
<keyword evidence="1" id="KW-0472">Membrane</keyword>
<gene>
    <name evidence="2" type="ORF">TheveDRAFT_0157</name>
</gene>
<feature type="transmembrane region" description="Helical" evidence="1">
    <location>
        <begin position="238"/>
        <end position="257"/>
    </location>
</feature>
<feature type="transmembrane region" description="Helical" evidence="1">
    <location>
        <begin position="37"/>
        <end position="59"/>
    </location>
</feature>
<dbReference type="EMBL" id="CM001377">
    <property type="protein sequence ID" value="EHM09344.1"/>
    <property type="molecule type" value="Genomic_DNA"/>
</dbReference>
<keyword evidence="2" id="KW-0378">Hydrolase</keyword>
<dbReference type="InterPro" id="IPR007395">
    <property type="entry name" value="Zn_peptidase_2"/>
</dbReference>
<keyword evidence="2" id="KW-0645">Protease</keyword>
<dbReference type="PANTHER" id="PTHR36434:SF1">
    <property type="entry name" value="MEMBRANE PROTEASE YUGP-RELATED"/>
    <property type="match status" value="1"/>
</dbReference>
<accession>H0UND7</accession>
<dbReference type="GO" id="GO:0008233">
    <property type="term" value="F:peptidase activity"/>
    <property type="evidence" value="ECO:0007669"/>
    <property type="project" value="UniProtKB-KW"/>
</dbReference>
<dbReference type="Pfam" id="PF04298">
    <property type="entry name" value="Zn_peptidase_2"/>
    <property type="match status" value="1"/>
</dbReference>
<dbReference type="PANTHER" id="PTHR36434">
    <property type="entry name" value="MEMBRANE PROTEASE YUGP-RELATED"/>
    <property type="match status" value="1"/>
</dbReference>
<sequence>MSPPQYDYVCPDKGSLGFSPGARYKTGDVKKGEGLQMFYPFFDPTMLFLIPAVILGIWAQMRVQSTYARYAAVWARRGVTAEQVAHGLLGRFGLRIPVERVPGSLTDHYDPRAKVLRLSDSVWGNYSIAAIGVAAHEVGHAVQDLEGYSPLKIRNAIVPVVNLGSMAALPLFFIGFLFRSPSMMDLGILFFLGVILFHLVTLPVEFDASSRALRLLADTGYLAPDEIRGAREVLNAAALTYVAATVMAVSQLLRLLFLRGMVGGRDE</sequence>
<feature type="transmembrane region" description="Helical" evidence="1">
    <location>
        <begin position="156"/>
        <end position="178"/>
    </location>
</feature>
<reference evidence="2 3" key="1">
    <citation type="submission" date="2011-10" db="EMBL/GenBank/DDBJ databases">
        <title>The Noncontiguous Finished genome of Thermanaerovibrio velox DSM 12556.</title>
        <authorList>
            <consortium name="US DOE Joint Genome Institute (JGI-PGF)"/>
            <person name="Lucas S."/>
            <person name="Copeland A."/>
            <person name="Lapidus A."/>
            <person name="Glavina del Rio T."/>
            <person name="Dalin E."/>
            <person name="Tice H."/>
            <person name="Bruce D."/>
            <person name="Goodwin L."/>
            <person name="Pitluck S."/>
            <person name="Peters L."/>
            <person name="Mikhailova N."/>
            <person name="Teshima H."/>
            <person name="Kyrpides N."/>
            <person name="Mavromatis K."/>
            <person name="Ivanova N."/>
            <person name="Markowitz V."/>
            <person name="Cheng J.-F."/>
            <person name="Hugenholtz P."/>
            <person name="Woyke T."/>
            <person name="Wu D."/>
            <person name="Spring S."/>
            <person name="Brambilla E.-M."/>
            <person name="Klenk H.-P."/>
            <person name="Eisen J.A."/>
        </authorList>
    </citation>
    <scope>NUCLEOTIDE SEQUENCE [LARGE SCALE GENOMIC DNA]</scope>
    <source>
        <strain evidence="2 3">DSM 12556</strain>
    </source>
</reference>
<evidence type="ECO:0000313" key="2">
    <source>
        <dbReference type="EMBL" id="EHM09344.1"/>
    </source>
</evidence>
<evidence type="ECO:0000256" key="1">
    <source>
        <dbReference type="SAM" id="Phobius"/>
    </source>
</evidence>
<keyword evidence="3" id="KW-1185">Reference proteome</keyword>
<name>H0UND7_9BACT</name>
<feature type="transmembrane region" description="Helical" evidence="1">
    <location>
        <begin position="184"/>
        <end position="204"/>
    </location>
</feature>